<evidence type="ECO:0000313" key="4">
    <source>
        <dbReference type="EMBL" id="VDL74303.1"/>
    </source>
</evidence>
<organism evidence="6">
    <name type="scientific">Nippostrongylus brasiliensis</name>
    <name type="common">Rat hookworm</name>
    <dbReference type="NCBI Taxonomy" id="27835"/>
    <lineage>
        <taxon>Eukaryota</taxon>
        <taxon>Metazoa</taxon>
        <taxon>Ecdysozoa</taxon>
        <taxon>Nematoda</taxon>
        <taxon>Chromadorea</taxon>
        <taxon>Rhabditida</taxon>
        <taxon>Rhabditina</taxon>
        <taxon>Rhabditomorpha</taxon>
        <taxon>Strongyloidea</taxon>
        <taxon>Heligmosomidae</taxon>
        <taxon>Nippostrongylus</taxon>
    </lineage>
</organism>
<keyword evidence="5" id="KW-1185">Reference proteome</keyword>
<feature type="domain" description="Protein kinase" evidence="3">
    <location>
        <begin position="1"/>
        <end position="134"/>
    </location>
</feature>
<dbReference type="InterPro" id="IPR011009">
    <property type="entry name" value="Kinase-like_dom_sf"/>
</dbReference>
<dbReference type="PANTHER" id="PTHR24418">
    <property type="entry name" value="TYROSINE-PROTEIN KINASE"/>
    <property type="match status" value="1"/>
</dbReference>
<sequence>MHKEARLLRQYKHLNIVAFYGMVMENDSVMIVMEMVPGGGLDHYLKSYTVSIPDKCSFSFDVSLGLYYLHNKRCMHRQAPEVVTTFLYTRECDVYSYGILVWEIFNNAKAPFEEFSNRTVRRRVSTIFISSYLF</sequence>
<keyword evidence="1" id="KW-0547">Nucleotide-binding</keyword>
<dbReference type="InterPro" id="IPR000719">
    <property type="entry name" value="Prot_kinase_dom"/>
</dbReference>
<dbReference type="WBParaSite" id="NBR_0001071301-mRNA-1">
    <property type="protein sequence ID" value="NBR_0001071301-mRNA-1"/>
    <property type="gene ID" value="NBR_0001071301"/>
</dbReference>
<name>A0A0N4Y4A7_NIPBR</name>
<proteinExistence type="predicted"/>
<accession>A0A0N4Y4A7</accession>
<dbReference type="Proteomes" id="UP000271162">
    <property type="component" value="Unassembled WGS sequence"/>
</dbReference>
<dbReference type="Gene3D" id="1.10.510.10">
    <property type="entry name" value="Transferase(Phosphotransferase) domain 1"/>
    <property type="match status" value="2"/>
</dbReference>
<dbReference type="GO" id="GO:0005524">
    <property type="term" value="F:ATP binding"/>
    <property type="evidence" value="ECO:0007669"/>
    <property type="project" value="UniProtKB-KW"/>
</dbReference>
<evidence type="ECO:0000256" key="1">
    <source>
        <dbReference type="ARBA" id="ARBA00022741"/>
    </source>
</evidence>
<dbReference type="GO" id="GO:0004672">
    <property type="term" value="F:protein kinase activity"/>
    <property type="evidence" value="ECO:0007669"/>
    <property type="project" value="InterPro"/>
</dbReference>
<dbReference type="SUPFAM" id="SSF56112">
    <property type="entry name" value="Protein kinase-like (PK-like)"/>
    <property type="match status" value="1"/>
</dbReference>
<dbReference type="EMBL" id="UYSL01020370">
    <property type="protein sequence ID" value="VDL74303.1"/>
    <property type="molecule type" value="Genomic_DNA"/>
</dbReference>
<evidence type="ECO:0000256" key="2">
    <source>
        <dbReference type="ARBA" id="ARBA00022840"/>
    </source>
</evidence>
<dbReference type="InterPro" id="IPR050198">
    <property type="entry name" value="Non-receptor_tyrosine_kinases"/>
</dbReference>
<reference evidence="6" key="1">
    <citation type="submission" date="2017-02" db="UniProtKB">
        <authorList>
            <consortium name="WormBaseParasite"/>
        </authorList>
    </citation>
    <scope>IDENTIFICATION</scope>
</reference>
<dbReference type="STRING" id="27835.A0A0N4Y4A7"/>
<evidence type="ECO:0000259" key="3">
    <source>
        <dbReference type="PROSITE" id="PS50011"/>
    </source>
</evidence>
<reference evidence="4 5" key="2">
    <citation type="submission" date="2018-11" db="EMBL/GenBank/DDBJ databases">
        <authorList>
            <consortium name="Pathogen Informatics"/>
        </authorList>
    </citation>
    <scope>NUCLEOTIDE SEQUENCE [LARGE SCALE GENOMIC DNA]</scope>
</reference>
<dbReference type="PROSITE" id="PS50011">
    <property type="entry name" value="PROTEIN_KINASE_DOM"/>
    <property type="match status" value="1"/>
</dbReference>
<gene>
    <name evidence="4" type="ORF">NBR_LOCUS10714</name>
</gene>
<dbReference type="AlphaFoldDB" id="A0A0N4Y4A7"/>
<protein>
    <submittedName>
        <fullName evidence="6">Protein kinase domain-containing protein</fullName>
    </submittedName>
</protein>
<evidence type="ECO:0000313" key="6">
    <source>
        <dbReference type="WBParaSite" id="NBR_0001071301-mRNA-1"/>
    </source>
</evidence>
<dbReference type="OMA" id="RCMHRQA"/>
<dbReference type="InterPro" id="IPR001245">
    <property type="entry name" value="Ser-Thr/Tyr_kinase_cat_dom"/>
</dbReference>
<dbReference type="Pfam" id="PF07714">
    <property type="entry name" value="PK_Tyr_Ser-Thr"/>
    <property type="match status" value="2"/>
</dbReference>
<evidence type="ECO:0000313" key="5">
    <source>
        <dbReference type="Proteomes" id="UP000271162"/>
    </source>
</evidence>
<keyword evidence="2" id="KW-0067">ATP-binding</keyword>